<dbReference type="Gene3D" id="1.20.5.340">
    <property type="match status" value="1"/>
</dbReference>
<dbReference type="EMBL" id="RZGR01000015">
    <property type="protein sequence ID" value="RUQ88050.1"/>
    <property type="molecule type" value="Genomic_DNA"/>
</dbReference>
<dbReference type="Proteomes" id="UP000288012">
    <property type="component" value="Unassembled WGS sequence"/>
</dbReference>
<evidence type="ECO:0000256" key="1">
    <source>
        <dbReference type="SAM" id="Coils"/>
    </source>
</evidence>
<keyword evidence="2" id="KW-1133">Transmembrane helix</keyword>
<dbReference type="AlphaFoldDB" id="A0A433JJ98"/>
<gene>
    <name evidence="3" type="ORF">EKM59_06270</name>
</gene>
<keyword evidence="4" id="KW-1185">Reference proteome</keyword>
<comment type="caution">
    <text evidence="3">The sequence shown here is derived from an EMBL/GenBank/DDBJ whole genome shotgun (WGS) entry which is preliminary data.</text>
</comment>
<keyword evidence="2" id="KW-0472">Membrane</keyword>
<evidence type="ECO:0000256" key="2">
    <source>
        <dbReference type="SAM" id="Phobius"/>
    </source>
</evidence>
<feature type="coiled-coil region" evidence="1">
    <location>
        <begin position="156"/>
        <end position="183"/>
    </location>
</feature>
<protein>
    <submittedName>
        <fullName evidence="3">Type IV secretion protein IcmG</fullName>
    </submittedName>
</protein>
<keyword evidence="2" id="KW-0812">Transmembrane</keyword>
<dbReference type="RefSeq" id="WP_127111270.1">
    <property type="nucleotide sequence ID" value="NZ_RZGR01000015.1"/>
</dbReference>
<reference evidence="3 4" key="1">
    <citation type="submission" date="2018-12" db="EMBL/GenBank/DDBJ databases">
        <title>Legionella sp,whole genome shotgun sequence.</title>
        <authorList>
            <person name="Wu H."/>
        </authorList>
    </citation>
    <scope>NUCLEOTIDE SEQUENCE [LARGE SCALE GENOMIC DNA]</scope>
    <source>
        <strain evidence="4">km714</strain>
    </source>
</reference>
<name>A0A433JJ98_9GAMM</name>
<keyword evidence="1" id="KW-0175">Coiled coil</keyword>
<evidence type="ECO:0000313" key="4">
    <source>
        <dbReference type="Proteomes" id="UP000288012"/>
    </source>
</evidence>
<dbReference type="NCBIfam" id="NF038218">
    <property type="entry name" value="IcmG_DotF_IVB"/>
    <property type="match status" value="1"/>
</dbReference>
<sequence length="268" mass="29286">MADTGGPNDQYKDQYNDEYQFNDLDALTPEGQETVTEETTVSKRRNLAGTNIRRNALIVVGLVVLAMIIYKFLGSYFSERRLPVKTVTAVTPITPKPTPAPQSIAPTPVIQPAMPPTQTVDPQTEQKLSALEVSQQNMRSEVASISNQLGGINSNVNTLANQITQLNQTLAALNAKIDAQAHEIEKLMAYARPKKVHAVVRKITTAPKYYIQAVIPGRAWLIAQNGATLTVREGTVVPGYGTVKFIDPLQGRIITSSGQIIRFSQDDS</sequence>
<organism evidence="3 4">
    <name type="scientific">Legionella septentrionalis</name>
    <dbReference type="NCBI Taxonomy" id="2498109"/>
    <lineage>
        <taxon>Bacteria</taxon>
        <taxon>Pseudomonadati</taxon>
        <taxon>Pseudomonadota</taxon>
        <taxon>Gammaproteobacteria</taxon>
        <taxon>Legionellales</taxon>
        <taxon>Legionellaceae</taxon>
        <taxon>Legionella</taxon>
    </lineage>
</organism>
<accession>A0A433JJ98</accession>
<feature type="transmembrane region" description="Helical" evidence="2">
    <location>
        <begin position="56"/>
        <end position="73"/>
    </location>
</feature>
<evidence type="ECO:0000313" key="3">
    <source>
        <dbReference type="EMBL" id="RUQ88050.1"/>
    </source>
</evidence>
<proteinExistence type="predicted"/>